<dbReference type="SMART" id="SM00248">
    <property type="entry name" value="ANK"/>
    <property type="match status" value="6"/>
</dbReference>
<keyword evidence="2 3" id="KW-0040">ANK repeat</keyword>
<proteinExistence type="predicted"/>
<dbReference type="PANTHER" id="PTHR24198">
    <property type="entry name" value="ANKYRIN REPEAT AND PROTEIN KINASE DOMAIN-CONTAINING PROTEIN"/>
    <property type="match status" value="1"/>
</dbReference>
<evidence type="ECO:0000256" key="2">
    <source>
        <dbReference type="ARBA" id="ARBA00023043"/>
    </source>
</evidence>
<evidence type="ECO:0000256" key="1">
    <source>
        <dbReference type="ARBA" id="ARBA00022737"/>
    </source>
</evidence>
<dbReference type="PROSITE" id="PS50088">
    <property type="entry name" value="ANK_REPEAT"/>
    <property type="match status" value="1"/>
</dbReference>
<dbReference type="Pfam" id="PF00069">
    <property type="entry name" value="Pkinase"/>
    <property type="match status" value="1"/>
</dbReference>
<dbReference type="EMBL" id="JBHFEH010000016">
    <property type="protein sequence ID" value="KAL2054228.1"/>
    <property type="molecule type" value="Genomic_DNA"/>
</dbReference>
<feature type="domain" description="Protein kinase" evidence="4">
    <location>
        <begin position="1"/>
        <end position="245"/>
    </location>
</feature>
<evidence type="ECO:0000259" key="4">
    <source>
        <dbReference type="PROSITE" id="PS50011"/>
    </source>
</evidence>
<dbReference type="Pfam" id="PF12796">
    <property type="entry name" value="Ank_2"/>
    <property type="match status" value="1"/>
</dbReference>
<dbReference type="Proteomes" id="UP001590951">
    <property type="component" value="Unassembled WGS sequence"/>
</dbReference>
<keyword evidence="6" id="KW-1185">Reference proteome</keyword>
<evidence type="ECO:0000256" key="3">
    <source>
        <dbReference type="PROSITE-ProRule" id="PRU00023"/>
    </source>
</evidence>
<dbReference type="Gene3D" id="1.10.510.10">
    <property type="entry name" value="Transferase(Phosphotransferase) domain 1"/>
    <property type="match status" value="1"/>
</dbReference>
<keyword evidence="1" id="KW-0677">Repeat</keyword>
<dbReference type="PROSITE" id="PS50011">
    <property type="entry name" value="PROTEIN_KINASE_DOM"/>
    <property type="match status" value="1"/>
</dbReference>
<feature type="repeat" description="ANK" evidence="3">
    <location>
        <begin position="559"/>
        <end position="591"/>
    </location>
</feature>
<reference evidence="5 6" key="1">
    <citation type="submission" date="2024-09" db="EMBL/GenBank/DDBJ databases">
        <title>Rethinking Asexuality: The Enigmatic Case of Functional Sexual Genes in Lepraria (Stereocaulaceae).</title>
        <authorList>
            <person name="Doellman M."/>
            <person name="Sun Y."/>
            <person name="Barcenas-Pena A."/>
            <person name="Lumbsch H.T."/>
            <person name="Grewe F."/>
        </authorList>
    </citation>
    <scope>NUCLEOTIDE SEQUENCE [LARGE SCALE GENOMIC DNA]</scope>
    <source>
        <strain evidence="5 6">Grewe 0041</strain>
    </source>
</reference>
<dbReference type="InterPro" id="IPR011009">
    <property type="entry name" value="Kinase-like_dom_sf"/>
</dbReference>
<sequence length="1044" mass="117488">MLKIDTQSRTLDLSTILSEIRTLSHPIVRSHANIIQLRSWGFDHPCSQQAETAVPLLFMEKALASVQELLSQRPCSIEIKHQLCLDTAEGLACLHSCGILHADLNPKNVLVVERNHPDVPFIAKLSDFGSSIHISDGASHCYGDYLGTPGWIPPEVERDPDTMILGAELFKCDSWAFGMFVFSVLYENAQKHPQAVSTGISIRTDPLSKKLSGDCLLMISADPARRPEVSSDVLNDESKNYADWLRTKSEIPKLSMKTDHEYEYSFWKSVDTNTLSQLDLEYRALESIEGVSVRSHDHVLFGMALGYFRNGYSSLGLSYVQKAARADSDAAKGILYRLTSAMEGYDVFSASDKRDLEVHRERWLFDAVSSGSLLATLDMQSISTKKLESAKALFRHRGGYKIMLSSNSRASRQDFGKTKTDSRTGAKALVDGSQTELYLACARGDHSRVTQLTSASIDASIVTRPFDISCLHWLFMFKTAQIEHVAKRLLTAGSRLESCTTTPMEEKARRHIPSEHFPFHWPIGTPFHWACFARCWTAMSVLLHFGADVDALDDPSDDQAQTPLAMAMYRGDSEVVKFLLNRGANPQRVDGKGRSPLHMLALDYAQNRLFPLSKTMMWRCYHGEEPDHLTEVRQCVAAVVKAGGDIECRRSNGQTPLLDALECKDGGVVMALLEAEAKVNCRFAYSETLPVLHWLQRVNARALAYPNLFLPVLEMLLSKSIGLNAEDAEKRNLFHGVVYGVPTSLEDHISDDPKILYHYTEGALQLLRASPFSTTINSCDIHGETPLTQALRGENDFIKYLIDLLLKHGASLSDDLYNRQDVIWNICNNDVLGDELCLDLLKAFCANVPEAFKREAFVVTKLPNVNSRGRSALQCAIGNGFLQTVGWMLSVQDLDLNRLSKNGFTPLDTAIDKADTLRIIALQRWDRFATTAPKHRRGLDYDELFWTPKWNPNIRSFKLMNGQFRYEKQRYFDAPKLVHLLLRHGAKQGMQSRPDENDVRRPRASDAEFAAIFGYGDRFVTEQQPYYEMWKILYDIEVETGLDK</sequence>
<dbReference type="Gene3D" id="1.25.40.20">
    <property type="entry name" value="Ankyrin repeat-containing domain"/>
    <property type="match status" value="2"/>
</dbReference>
<dbReference type="InterPro" id="IPR002110">
    <property type="entry name" value="Ankyrin_rpt"/>
</dbReference>
<dbReference type="SUPFAM" id="SSF48403">
    <property type="entry name" value="Ankyrin repeat"/>
    <property type="match status" value="1"/>
</dbReference>
<dbReference type="PROSITE" id="PS50297">
    <property type="entry name" value="ANK_REP_REGION"/>
    <property type="match status" value="1"/>
</dbReference>
<evidence type="ECO:0000313" key="6">
    <source>
        <dbReference type="Proteomes" id="UP001590951"/>
    </source>
</evidence>
<comment type="caution">
    <text evidence="5">The sequence shown here is derived from an EMBL/GenBank/DDBJ whole genome shotgun (WGS) entry which is preliminary data.</text>
</comment>
<dbReference type="InterPro" id="IPR036770">
    <property type="entry name" value="Ankyrin_rpt-contain_sf"/>
</dbReference>
<protein>
    <recommendedName>
        <fullName evidence="4">Protein kinase domain-containing protein</fullName>
    </recommendedName>
</protein>
<gene>
    <name evidence="5" type="ORF">ABVK25_005369</name>
</gene>
<accession>A0ABR4B9Y5</accession>
<dbReference type="SUPFAM" id="SSF56112">
    <property type="entry name" value="Protein kinase-like (PK-like)"/>
    <property type="match status" value="1"/>
</dbReference>
<dbReference type="PANTHER" id="PTHR24198:SF165">
    <property type="entry name" value="ANKYRIN REPEAT-CONTAINING PROTEIN-RELATED"/>
    <property type="match status" value="1"/>
</dbReference>
<dbReference type="InterPro" id="IPR000719">
    <property type="entry name" value="Prot_kinase_dom"/>
</dbReference>
<name>A0ABR4B9Y5_9LECA</name>
<organism evidence="5 6">
    <name type="scientific">Lepraria finkii</name>
    <dbReference type="NCBI Taxonomy" id="1340010"/>
    <lineage>
        <taxon>Eukaryota</taxon>
        <taxon>Fungi</taxon>
        <taxon>Dikarya</taxon>
        <taxon>Ascomycota</taxon>
        <taxon>Pezizomycotina</taxon>
        <taxon>Lecanoromycetes</taxon>
        <taxon>OSLEUM clade</taxon>
        <taxon>Lecanoromycetidae</taxon>
        <taxon>Lecanorales</taxon>
        <taxon>Lecanorineae</taxon>
        <taxon>Stereocaulaceae</taxon>
        <taxon>Lepraria</taxon>
    </lineage>
</organism>
<evidence type="ECO:0000313" key="5">
    <source>
        <dbReference type="EMBL" id="KAL2054228.1"/>
    </source>
</evidence>
<dbReference type="SMART" id="SM00220">
    <property type="entry name" value="S_TKc"/>
    <property type="match status" value="1"/>
</dbReference>